<dbReference type="GO" id="GO:0008360">
    <property type="term" value="P:regulation of cell shape"/>
    <property type="evidence" value="ECO:0007669"/>
    <property type="project" value="UniProtKB-KW"/>
</dbReference>
<dbReference type="Pfam" id="PF03717">
    <property type="entry name" value="PBP_dimer"/>
    <property type="match status" value="1"/>
</dbReference>
<dbReference type="Pfam" id="PF00905">
    <property type="entry name" value="Transpeptidase"/>
    <property type="match status" value="1"/>
</dbReference>
<dbReference type="InterPro" id="IPR012338">
    <property type="entry name" value="Beta-lactam/transpept-like"/>
</dbReference>
<dbReference type="OrthoDB" id="9757901at2"/>
<dbReference type="GO" id="GO:0071555">
    <property type="term" value="P:cell wall organization"/>
    <property type="evidence" value="ECO:0007669"/>
    <property type="project" value="UniProtKB-KW"/>
</dbReference>
<evidence type="ECO:0000256" key="9">
    <source>
        <dbReference type="ARBA" id="ARBA00023136"/>
    </source>
</evidence>
<dbReference type="GO" id="GO:0005886">
    <property type="term" value="C:plasma membrane"/>
    <property type="evidence" value="ECO:0007669"/>
    <property type="project" value="UniProtKB-SubCell"/>
</dbReference>
<keyword evidence="10" id="KW-0961">Cell wall biogenesis/degradation</keyword>
<reference evidence="14 15" key="1">
    <citation type="submission" date="2016-11" db="EMBL/GenBank/DDBJ databases">
        <authorList>
            <person name="Jaros S."/>
            <person name="Januszkiewicz K."/>
            <person name="Wedrychowicz H."/>
        </authorList>
    </citation>
    <scope>NUCLEOTIDE SEQUENCE [LARGE SCALE GENOMIC DNA]</scope>
    <source>
        <strain evidence="14 15">DSM 10068</strain>
    </source>
</reference>
<keyword evidence="6" id="KW-0133">Cell shape</keyword>
<feature type="domain" description="Penicillin-binding protein dimerisation" evidence="13">
    <location>
        <begin position="55"/>
        <end position="294"/>
    </location>
</feature>
<accession>A0A1M5VMX9</accession>
<keyword evidence="5 11" id="KW-0812">Transmembrane</keyword>
<sequence>MQKYYKPSRFVVIFVLMGLLLAIYMTTLYKLQLFNSGADANAAYLADGTSKTQTLTANRGEILDRNGVPLVSSSPVYNVTISRPAFQGRDDINTVILDLIHTAIDNDVAYTDTFPVTPGAPFAYVLDMSDTQRKYLNAYLDYCHWSPDISASDLIVKMKERYGIDYTMNISDARLVIGVRYELELRAVIYMNSYVFASAIDIDFITLLEEKRYPGVNIETSAKRVYHTTYAAHLLGYIGSMSQEEYNNTYKARGYSYSAQVGKSGAEVVYEQELHGTDGSQTVTTADDGTVLNVETTTAPIPGKNVFLSVDIGLQAATEDSLTAQIDVINADPERADKDRVTGGAAVVTDVNTGEVLALASYPSYDPSTLFTDYADLVQNPSQPLYNRAIKGTYNPGSTFKMVTGLAGLRTGTITPSTVIFDGGRFMKYATTNPPFIPQCWIYPTTHAGHGNETVVTALRDSCNVFFYTVGDEVGQPALAQAAADFGLGSPTGIELPEALGARPTQENKQRLLKTDDIWYAANTVLSAIGQDINYYTPVQLAKYAATIASGGTKYPLTILNSIRSADFTSVVDQPAHQPEGTVPGNEYIKYLQEGMKLVASEGSASSAFKKFFIPVAAKTGTVQSSNTMGNSLLNNGVLVCYAPADNPQIAISVVVEKGTSGSTITQIAKDIMSYYFRNKPDVTVAQDNTLLP</sequence>
<dbReference type="RefSeq" id="WP_073076477.1">
    <property type="nucleotide sequence ID" value="NZ_FQXV01000002.1"/>
</dbReference>
<feature type="domain" description="Penicillin-binding protein transpeptidase" evidence="12">
    <location>
        <begin position="344"/>
        <end position="673"/>
    </location>
</feature>
<evidence type="ECO:0000259" key="13">
    <source>
        <dbReference type="Pfam" id="PF03717"/>
    </source>
</evidence>
<evidence type="ECO:0000256" key="10">
    <source>
        <dbReference type="ARBA" id="ARBA00023316"/>
    </source>
</evidence>
<dbReference type="GO" id="GO:0008658">
    <property type="term" value="F:penicillin binding"/>
    <property type="evidence" value="ECO:0007669"/>
    <property type="project" value="InterPro"/>
</dbReference>
<dbReference type="InterPro" id="IPR050515">
    <property type="entry name" value="Beta-lactam/transpept"/>
</dbReference>
<evidence type="ECO:0000256" key="5">
    <source>
        <dbReference type="ARBA" id="ARBA00022692"/>
    </source>
</evidence>
<evidence type="ECO:0000256" key="4">
    <source>
        <dbReference type="ARBA" id="ARBA00022475"/>
    </source>
</evidence>
<comment type="subcellular location">
    <subcellularLocation>
        <location evidence="2">Cell membrane</location>
    </subcellularLocation>
    <subcellularLocation>
        <location evidence="1">Membrane</location>
        <topology evidence="1">Single-pass membrane protein</topology>
    </subcellularLocation>
</comment>
<proteinExistence type="inferred from homology"/>
<dbReference type="GO" id="GO:0009252">
    <property type="term" value="P:peptidoglycan biosynthetic process"/>
    <property type="evidence" value="ECO:0007669"/>
    <property type="project" value="UniProtKB-KW"/>
</dbReference>
<dbReference type="SUPFAM" id="SSF56601">
    <property type="entry name" value="beta-lactamase/transpeptidase-like"/>
    <property type="match status" value="1"/>
</dbReference>
<keyword evidence="8 11" id="KW-1133">Transmembrane helix</keyword>
<feature type="transmembrane region" description="Helical" evidence="11">
    <location>
        <begin position="12"/>
        <end position="31"/>
    </location>
</feature>
<keyword evidence="15" id="KW-1185">Reference proteome</keyword>
<protein>
    <submittedName>
        <fullName evidence="14">Penicillin-binding protein 2</fullName>
    </submittedName>
</protein>
<evidence type="ECO:0000313" key="14">
    <source>
        <dbReference type="EMBL" id="SHH76599.1"/>
    </source>
</evidence>
<evidence type="ECO:0000256" key="3">
    <source>
        <dbReference type="ARBA" id="ARBA00007171"/>
    </source>
</evidence>
<organism evidence="14 15">
    <name type="scientific">Sporobacter termitidis DSM 10068</name>
    <dbReference type="NCBI Taxonomy" id="1123282"/>
    <lineage>
        <taxon>Bacteria</taxon>
        <taxon>Bacillati</taxon>
        <taxon>Bacillota</taxon>
        <taxon>Clostridia</taxon>
        <taxon>Eubacteriales</taxon>
        <taxon>Oscillospiraceae</taxon>
        <taxon>Sporobacter</taxon>
    </lineage>
</organism>
<evidence type="ECO:0000259" key="12">
    <source>
        <dbReference type="Pfam" id="PF00905"/>
    </source>
</evidence>
<dbReference type="Gene3D" id="3.90.1310.10">
    <property type="entry name" value="Penicillin-binding protein 2a (Domain 2)"/>
    <property type="match status" value="1"/>
</dbReference>
<dbReference type="SUPFAM" id="SSF56519">
    <property type="entry name" value="Penicillin binding protein dimerisation domain"/>
    <property type="match status" value="1"/>
</dbReference>
<dbReference type="PANTHER" id="PTHR30627:SF2">
    <property type="entry name" value="PEPTIDOGLYCAN D,D-TRANSPEPTIDASE MRDA"/>
    <property type="match status" value="1"/>
</dbReference>
<evidence type="ECO:0000256" key="1">
    <source>
        <dbReference type="ARBA" id="ARBA00004167"/>
    </source>
</evidence>
<dbReference type="AlphaFoldDB" id="A0A1M5VMX9"/>
<dbReference type="InterPro" id="IPR036138">
    <property type="entry name" value="PBP_dimer_sf"/>
</dbReference>
<evidence type="ECO:0000313" key="15">
    <source>
        <dbReference type="Proteomes" id="UP000183995"/>
    </source>
</evidence>
<evidence type="ECO:0000256" key="11">
    <source>
        <dbReference type="SAM" id="Phobius"/>
    </source>
</evidence>
<dbReference type="PANTHER" id="PTHR30627">
    <property type="entry name" value="PEPTIDOGLYCAN D,D-TRANSPEPTIDASE"/>
    <property type="match status" value="1"/>
</dbReference>
<keyword evidence="9 11" id="KW-0472">Membrane</keyword>
<dbReference type="GO" id="GO:0071972">
    <property type="term" value="F:peptidoglycan L,D-transpeptidase activity"/>
    <property type="evidence" value="ECO:0007669"/>
    <property type="project" value="TreeGrafter"/>
</dbReference>
<dbReference type="Gene3D" id="1.10.10.1230">
    <property type="entry name" value="Penicillin-binding protein, N-terminal non-catalytic domain, head sub-domain"/>
    <property type="match status" value="1"/>
</dbReference>
<dbReference type="InterPro" id="IPR001460">
    <property type="entry name" value="PCN-bd_Tpept"/>
</dbReference>
<comment type="similarity">
    <text evidence="3">Belongs to the transpeptidase family.</text>
</comment>
<dbReference type="Gene3D" id="3.40.710.10">
    <property type="entry name" value="DD-peptidase/beta-lactamase superfamily"/>
    <property type="match status" value="1"/>
</dbReference>
<dbReference type="Proteomes" id="UP000183995">
    <property type="component" value="Unassembled WGS sequence"/>
</dbReference>
<keyword evidence="7" id="KW-0573">Peptidoglycan synthesis</keyword>
<evidence type="ECO:0000256" key="6">
    <source>
        <dbReference type="ARBA" id="ARBA00022960"/>
    </source>
</evidence>
<dbReference type="EMBL" id="FQXV01000002">
    <property type="protein sequence ID" value="SHH76599.1"/>
    <property type="molecule type" value="Genomic_DNA"/>
</dbReference>
<dbReference type="STRING" id="1123282.SAMN02745823_00917"/>
<evidence type="ECO:0000256" key="8">
    <source>
        <dbReference type="ARBA" id="ARBA00022989"/>
    </source>
</evidence>
<dbReference type="InterPro" id="IPR005311">
    <property type="entry name" value="PBP_dimer"/>
</dbReference>
<gene>
    <name evidence="14" type="ORF">SAMN02745823_00917</name>
</gene>
<evidence type="ECO:0000256" key="2">
    <source>
        <dbReference type="ARBA" id="ARBA00004236"/>
    </source>
</evidence>
<evidence type="ECO:0000256" key="7">
    <source>
        <dbReference type="ARBA" id="ARBA00022984"/>
    </source>
</evidence>
<name>A0A1M5VMX9_9FIRM</name>
<keyword evidence="4" id="KW-1003">Cell membrane</keyword>